<dbReference type="SUPFAM" id="SSF46689">
    <property type="entry name" value="Homeodomain-like"/>
    <property type="match status" value="1"/>
</dbReference>
<dbReference type="InterPro" id="IPR009057">
    <property type="entry name" value="Homeodomain-like_sf"/>
</dbReference>
<feature type="domain" description="ARS-binding protein 1 N-terminal" evidence="1">
    <location>
        <begin position="6"/>
        <end position="63"/>
    </location>
</feature>
<evidence type="ECO:0000259" key="1">
    <source>
        <dbReference type="Pfam" id="PF18107"/>
    </source>
</evidence>
<proteinExistence type="predicted"/>
<dbReference type="STRING" id="1448320.A0A319DXZ2"/>
<gene>
    <name evidence="2" type="ORF">BO71DRAFT_400009</name>
</gene>
<dbReference type="VEuPathDB" id="FungiDB:BO71DRAFT_400009"/>
<dbReference type="Pfam" id="PF18107">
    <property type="entry name" value="HTH_ABP1_N"/>
    <property type="match status" value="1"/>
</dbReference>
<reference evidence="2 3" key="1">
    <citation type="submission" date="2018-02" db="EMBL/GenBank/DDBJ databases">
        <title>The genomes of Aspergillus section Nigri reveals drivers in fungal speciation.</title>
        <authorList>
            <consortium name="DOE Joint Genome Institute"/>
            <person name="Vesth T.C."/>
            <person name="Nybo J."/>
            <person name="Theobald S."/>
            <person name="Brandl J."/>
            <person name="Frisvad J.C."/>
            <person name="Nielsen K.F."/>
            <person name="Lyhne E.K."/>
            <person name="Kogle M.E."/>
            <person name="Kuo A."/>
            <person name="Riley R."/>
            <person name="Clum A."/>
            <person name="Nolan M."/>
            <person name="Lipzen A."/>
            <person name="Salamov A."/>
            <person name="Henrissat B."/>
            <person name="Wiebenga A."/>
            <person name="De vries R.P."/>
            <person name="Grigoriev I.V."/>
            <person name="Mortensen U.H."/>
            <person name="Andersen M.R."/>
            <person name="Baker S.E."/>
        </authorList>
    </citation>
    <scope>NUCLEOTIDE SEQUENCE [LARGE SCALE GENOMIC DNA]</scope>
    <source>
        <strain evidence="2 3">CBS 707.79</strain>
    </source>
</reference>
<dbReference type="OrthoDB" id="4502687at2759"/>
<dbReference type="Gene3D" id="1.10.10.60">
    <property type="entry name" value="Homeodomain-like"/>
    <property type="match status" value="1"/>
</dbReference>
<evidence type="ECO:0000313" key="2">
    <source>
        <dbReference type="EMBL" id="PYH93088.1"/>
    </source>
</evidence>
<dbReference type="AlphaFoldDB" id="A0A319DXZ2"/>
<dbReference type="EMBL" id="KZ825900">
    <property type="protein sequence ID" value="PYH93088.1"/>
    <property type="molecule type" value="Genomic_DNA"/>
</dbReference>
<organism evidence="2 3">
    <name type="scientific">Aspergillus ellipticus CBS 707.79</name>
    <dbReference type="NCBI Taxonomy" id="1448320"/>
    <lineage>
        <taxon>Eukaryota</taxon>
        <taxon>Fungi</taxon>
        <taxon>Dikarya</taxon>
        <taxon>Ascomycota</taxon>
        <taxon>Pezizomycotina</taxon>
        <taxon>Eurotiomycetes</taxon>
        <taxon>Eurotiomycetidae</taxon>
        <taxon>Eurotiales</taxon>
        <taxon>Aspergillaceae</taxon>
        <taxon>Aspergillus</taxon>
        <taxon>Aspergillus subgen. Circumdati</taxon>
    </lineage>
</organism>
<sequence length="66" mass="7704">MPKQTRQSISNSQKAALRAQHHLKPYLSNLALQKWFHEMYKQRINPSSISRILSPAFAFLDNIQSH</sequence>
<dbReference type="Proteomes" id="UP000247810">
    <property type="component" value="Unassembled WGS sequence"/>
</dbReference>
<name>A0A319DXZ2_9EURO</name>
<accession>A0A319DXZ2</accession>
<keyword evidence="3" id="KW-1185">Reference proteome</keyword>
<protein>
    <recommendedName>
        <fullName evidence="1">ARS-binding protein 1 N-terminal domain-containing protein</fullName>
    </recommendedName>
</protein>
<dbReference type="InterPro" id="IPR041188">
    <property type="entry name" value="HTH_ABP1_N"/>
</dbReference>
<evidence type="ECO:0000313" key="3">
    <source>
        <dbReference type="Proteomes" id="UP000247810"/>
    </source>
</evidence>